<proteinExistence type="predicted"/>
<gene>
    <name evidence="4" type="ORF">FB471_1052</name>
</gene>
<feature type="domain" description="AB hydrolase-1" evidence="3">
    <location>
        <begin position="36"/>
        <end position="264"/>
    </location>
</feature>
<dbReference type="PANTHER" id="PTHR43798">
    <property type="entry name" value="MONOACYLGLYCEROL LIPASE"/>
    <property type="match status" value="1"/>
</dbReference>
<dbReference type="InterPro" id="IPR050266">
    <property type="entry name" value="AB_hydrolase_sf"/>
</dbReference>
<sequence length="292" mass="31983">MSPTASGLVTRPSPDVSPLTVDRRNAGPGSGAGPRILLLHGLANSGAVWDGFVDRWRARAEVWTAELPWRNDGDPVWGHEGEPSRWIESALTRVPGGVDLVVAHSMSANLLVELLNRRAADIRHRYGLAGAVLVSPFYRREVEDFRWSALGDLIARFEHTMREGIRMHATRSIDPELLDDLALRVCERVGPHGWVRFLDTYLRTPLLRTELITLPCKVIVGADDTTVPPEEGVALAEDLPAGTAELLDGCGHFPMLREPDRFAAIVHHFLDTLGHRPSLSGKVTEPSAGGNS</sequence>
<comment type="caution">
    <text evidence="4">The sequence shown here is derived from an EMBL/GenBank/DDBJ whole genome shotgun (WGS) entry which is preliminary data.</text>
</comment>
<evidence type="ECO:0000259" key="3">
    <source>
        <dbReference type="Pfam" id="PF12697"/>
    </source>
</evidence>
<organism evidence="4 5">
    <name type="scientific">Amycolatopsis cihanbeyliensis</name>
    <dbReference type="NCBI Taxonomy" id="1128664"/>
    <lineage>
        <taxon>Bacteria</taxon>
        <taxon>Bacillati</taxon>
        <taxon>Actinomycetota</taxon>
        <taxon>Actinomycetes</taxon>
        <taxon>Pseudonocardiales</taxon>
        <taxon>Pseudonocardiaceae</taxon>
        <taxon>Amycolatopsis</taxon>
    </lineage>
</organism>
<keyword evidence="5" id="KW-1185">Reference proteome</keyword>
<dbReference type="InterPro" id="IPR029058">
    <property type="entry name" value="AB_hydrolase_fold"/>
</dbReference>
<reference evidence="4 5" key="1">
    <citation type="submission" date="2019-06" db="EMBL/GenBank/DDBJ databases">
        <title>Sequencing the genomes of 1000 actinobacteria strains.</title>
        <authorList>
            <person name="Klenk H.-P."/>
        </authorList>
    </citation>
    <scope>NUCLEOTIDE SEQUENCE [LARGE SCALE GENOMIC DNA]</scope>
    <source>
        <strain evidence="4 5">DSM 45679</strain>
    </source>
</reference>
<dbReference type="Proteomes" id="UP000320876">
    <property type="component" value="Unassembled WGS sequence"/>
</dbReference>
<dbReference type="GO" id="GO:0016787">
    <property type="term" value="F:hydrolase activity"/>
    <property type="evidence" value="ECO:0007669"/>
    <property type="project" value="UniProtKB-KW"/>
</dbReference>
<evidence type="ECO:0000256" key="2">
    <source>
        <dbReference type="SAM" id="MobiDB-lite"/>
    </source>
</evidence>
<dbReference type="Pfam" id="PF12697">
    <property type="entry name" value="Abhydrolase_6"/>
    <property type="match status" value="1"/>
</dbReference>
<name>A0A542DE75_AMYCI</name>
<dbReference type="PANTHER" id="PTHR43798:SF31">
    <property type="entry name" value="AB HYDROLASE SUPERFAMILY PROTEIN YCLE"/>
    <property type="match status" value="1"/>
</dbReference>
<protein>
    <submittedName>
        <fullName evidence="4">Pimeloyl-ACP methyl ester carboxylesterase</fullName>
    </submittedName>
</protein>
<dbReference type="InterPro" id="IPR000073">
    <property type="entry name" value="AB_hydrolase_1"/>
</dbReference>
<dbReference type="GO" id="GO:0016020">
    <property type="term" value="C:membrane"/>
    <property type="evidence" value="ECO:0007669"/>
    <property type="project" value="TreeGrafter"/>
</dbReference>
<dbReference type="AlphaFoldDB" id="A0A542DE75"/>
<evidence type="ECO:0000256" key="1">
    <source>
        <dbReference type="ARBA" id="ARBA00022801"/>
    </source>
</evidence>
<keyword evidence="1" id="KW-0378">Hydrolase</keyword>
<evidence type="ECO:0000313" key="4">
    <source>
        <dbReference type="EMBL" id="TQJ01374.1"/>
    </source>
</evidence>
<accession>A0A542DE75</accession>
<dbReference type="SUPFAM" id="SSF53474">
    <property type="entry name" value="alpha/beta-Hydrolases"/>
    <property type="match status" value="1"/>
</dbReference>
<evidence type="ECO:0000313" key="5">
    <source>
        <dbReference type="Proteomes" id="UP000320876"/>
    </source>
</evidence>
<feature type="region of interest" description="Disordered" evidence="2">
    <location>
        <begin position="1"/>
        <end position="28"/>
    </location>
</feature>
<dbReference type="Gene3D" id="3.40.50.1820">
    <property type="entry name" value="alpha/beta hydrolase"/>
    <property type="match status" value="1"/>
</dbReference>
<dbReference type="EMBL" id="VFML01000001">
    <property type="protein sequence ID" value="TQJ01374.1"/>
    <property type="molecule type" value="Genomic_DNA"/>
</dbReference>
<dbReference type="RefSeq" id="WP_170220707.1">
    <property type="nucleotide sequence ID" value="NZ_VFML01000001.1"/>
</dbReference>